<comment type="caution">
    <text evidence="2">The sequence shown here is derived from an EMBL/GenBank/DDBJ whole genome shotgun (WGS) entry which is preliminary data.</text>
</comment>
<evidence type="ECO:0000256" key="1">
    <source>
        <dbReference type="SAM" id="Phobius"/>
    </source>
</evidence>
<evidence type="ECO:0000313" key="3">
    <source>
        <dbReference type="Proteomes" id="UP000747013"/>
    </source>
</evidence>
<keyword evidence="1" id="KW-0472">Membrane</keyword>
<feature type="transmembrane region" description="Helical" evidence="1">
    <location>
        <begin position="6"/>
        <end position="21"/>
    </location>
</feature>
<name>A0A921HPU5_9LACO</name>
<feature type="transmembrane region" description="Helical" evidence="1">
    <location>
        <begin position="57"/>
        <end position="75"/>
    </location>
</feature>
<keyword evidence="1" id="KW-0812">Transmembrane</keyword>
<reference evidence="2" key="2">
    <citation type="submission" date="2021-09" db="EMBL/GenBank/DDBJ databases">
        <authorList>
            <person name="Gilroy R."/>
        </authorList>
    </citation>
    <scope>NUCLEOTIDE SEQUENCE</scope>
    <source>
        <strain evidence="2">7886</strain>
    </source>
</reference>
<accession>A0A921HPU5</accession>
<proteinExistence type="predicted"/>
<keyword evidence="1" id="KW-1133">Transmembrane helix</keyword>
<feature type="transmembrane region" description="Helical" evidence="1">
    <location>
        <begin position="33"/>
        <end position="51"/>
    </location>
</feature>
<dbReference type="AlphaFoldDB" id="A0A921HPU5"/>
<reference evidence="2" key="1">
    <citation type="journal article" date="2021" name="PeerJ">
        <title>Extensive microbial diversity within the chicken gut microbiome revealed by metagenomics and culture.</title>
        <authorList>
            <person name="Gilroy R."/>
            <person name="Ravi A."/>
            <person name="Getino M."/>
            <person name="Pursley I."/>
            <person name="Horton D.L."/>
            <person name="Alikhan N.F."/>
            <person name="Baker D."/>
            <person name="Gharbi K."/>
            <person name="Hall N."/>
            <person name="Watson M."/>
            <person name="Adriaenssens E.M."/>
            <person name="Foster-Nyarko E."/>
            <person name="Jarju S."/>
            <person name="Secka A."/>
            <person name="Antonio M."/>
            <person name="Oren A."/>
            <person name="Chaudhuri R.R."/>
            <person name="La Ragione R."/>
            <person name="Hildebrand F."/>
            <person name="Pallen M.J."/>
        </authorList>
    </citation>
    <scope>NUCLEOTIDE SEQUENCE</scope>
    <source>
        <strain evidence="2">7886</strain>
    </source>
</reference>
<dbReference type="EMBL" id="DYWC01000040">
    <property type="protein sequence ID" value="HJF86138.1"/>
    <property type="molecule type" value="Genomic_DNA"/>
</dbReference>
<sequence length="151" mass="17394">MNETIAIVVFVLIMMYIEIKDSKKIKIKARTNYVRMGMAIVISISSAVIFWPNNLPQQLELLTISTLILFFGFVPEGLGREQVIKVGTLDGDYNRYEKIELESEDKKNRFTRVSFFIRKNNATSLVVTGDKNKVFDYLNQAISDSDKVQFR</sequence>
<organism evidence="2 3">
    <name type="scientific">Companilactobacillus farciminis</name>
    <dbReference type="NCBI Taxonomy" id="1612"/>
    <lineage>
        <taxon>Bacteria</taxon>
        <taxon>Bacillati</taxon>
        <taxon>Bacillota</taxon>
        <taxon>Bacilli</taxon>
        <taxon>Lactobacillales</taxon>
        <taxon>Lactobacillaceae</taxon>
        <taxon>Companilactobacillus</taxon>
    </lineage>
</organism>
<gene>
    <name evidence="2" type="ORF">K8V88_01755</name>
</gene>
<dbReference type="Proteomes" id="UP000747013">
    <property type="component" value="Unassembled WGS sequence"/>
</dbReference>
<evidence type="ECO:0000313" key="2">
    <source>
        <dbReference type="EMBL" id="HJF86138.1"/>
    </source>
</evidence>
<protein>
    <submittedName>
        <fullName evidence="2">Uncharacterized protein</fullName>
    </submittedName>
</protein>